<name>X0VJ88_9ZZZZ</name>
<feature type="non-terminal residue" evidence="1">
    <location>
        <position position="32"/>
    </location>
</feature>
<dbReference type="EMBL" id="BARS01027727">
    <property type="protein sequence ID" value="GAG00626.1"/>
    <property type="molecule type" value="Genomic_DNA"/>
</dbReference>
<sequence>MLKKNKTWARRCARPAFAKASADKTADKLERE</sequence>
<comment type="caution">
    <text evidence="1">The sequence shown here is derived from an EMBL/GenBank/DDBJ whole genome shotgun (WGS) entry which is preliminary data.</text>
</comment>
<gene>
    <name evidence="1" type="ORF">S01H1_43512</name>
</gene>
<protein>
    <submittedName>
        <fullName evidence="1">Uncharacterized protein</fullName>
    </submittedName>
</protein>
<accession>X0VJ88</accession>
<proteinExistence type="predicted"/>
<organism evidence="1">
    <name type="scientific">marine sediment metagenome</name>
    <dbReference type="NCBI Taxonomy" id="412755"/>
    <lineage>
        <taxon>unclassified sequences</taxon>
        <taxon>metagenomes</taxon>
        <taxon>ecological metagenomes</taxon>
    </lineage>
</organism>
<reference evidence="1" key="1">
    <citation type="journal article" date="2014" name="Front. Microbiol.">
        <title>High frequency of phylogenetically diverse reductive dehalogenase-homologous genes in deep subseafloor sedimentary metagenomes.</title>
        <authorList>
            <person name="Kawai M."/>
            <person name="Futagami T."/>
            <person name="Toyoda A."/>
            <person name="Takaki Y."/>
            <person name="Nishi S."/>
            <person name="Hori S."/>
            <person name="Arai W."/>
            <person name="Tsubouchi T."/>
            <person name="Morono Y."/>
            <person name="Uchiyama I."/>
            <person name="Ito T."/>
            <person name="Fujiyama A."/>
            <person name="Inagaki F."/>
            <person name="Takami H."/>
        </authorList>
    </citation>
    <scope>NUCLEOTIDE SEQUENCE</scope>
    <source>
        <strain evidence="1">Expedition CK06-06</strain>
    </source>
</reference>
<evidence type="ECO:0000313" key="1">
    <source>
        <dbReference type="EMBL" id="GAG00626.1"/>
    </source>
</evidence>
<dbReference type="AlphaFoldDB" id="X0VJ88"/>